<feature type="region of interest" description="Disordered" evidence="4">
    <location>
        <begin position="111"/>
        <end position="130"/>
    </location>
</feature>
<dbReference type="Pfam" id="PF00501">
    <property type="entry name" value="AMP-binding"/>
    <property type="match status" value="3"/>
</dbReference>
<evidence type="ECO:0000256" key="1">
    <source>
        <dbReference type="ARBA" id="ARBA00001957"/>
    </source>
</evidence>
<evidence type="ECO:0000313" key="6">
    <source>
        <dbReference type="EMBL" id="MBB5672518.1"/>
    </source>
</evidence>
<dbReference type="SUPFAM" id="SSF47336">
    <property type="entry name" value="ACP-like"/>
    <property type="match status" value="3"/>
</dbReference>
<dbReference type="NCBIfam" id="TIGR01733">
    <property type="entry name" value="AA-adenyl-dom"/>
    <property type="match status" value="3"/>
</dbReference>
<evidence type="ECO:0000256" key="4">
    <source>
        <dbReference type="SAM" id="MobiDB-lite"/>
    </source>
</evidence>
<dbReference type="SUPFAM" id="SSF53474">
    <property type="entry name" value="alpha/beta-Hydrolases"/>
    <property type="match status" value="1"/>
</dbReference>
<feature type="domain" description="Carrier" evidence="5">
    <location>
        <begin position="1183"/>
        <end position="1258"/>
    </location>
</feature>
<evidence type="ECO:0000256" key="2">
    <source>
        <dbReference type="ARBA" id="ARBA00022450"/>
    </source>
</evidence>
<dbReference type="Gene3D" id="3.40.50.980">
    <property type="match status" value="2"/>
</dbReference>
<dbReference type="InterPro" id="IPR020802">
    <property type="entry name" value="TesA-like"/>
</dbReference>
<dbReference type="Pfam" id="PF00975">
    <property type="entry name" value="Thioesterase"/>
    <property type="match status" value="1"/>
</dbReference>
<dbReference type="PROSITE" id="PS50075">
    <property type="entry name" value="CARRIER"/>
    <property type="match status" value="4"/>
</dbReference>
<feature type="domain" description="Carrier" evidence="5">
    <location>
        <begin position="3274"/>
        <end position="3350"/>
    </location>
</feature>
<evidence type="ECO:0000256" key="3">
    <source>
        <dbReference type="ARBA" id="ARBA00022553"/>
    </source>
</evidence>
<evidence type="ECO:0000259" key="5">
    <source>
        <dbReference type="PROSITE" id="PS50075"/>
    </source>
</evidence>
<dbReference type="CDD" id="cd05930">
    <property type="entry name" value="A_NRPS"/>
    <property type="match status" value="3"/>
</dbReference>
<dbReference type="FunFam" id="1.10.1200.10:FF:000005">
    <property type="entry name" value="Nonribosomal peptide synthetase 1"/>
    <property type="match status" value="1"/>
</dbReference>
<dbReference type="FunFam" id="1.10.1200.10:FF:000016">
    <property type="entry name" value="Non-ribosomal peptide synthase"/>
    <property type="match status" value="2"/>
</dbReference>
<protein>
    <submittedName>
        <fullName evidence="6">Amino acid adenylation domain-containing protein</fullName>
    </submittedName>
</protein>
<dbReference type="FunFam" id="3.40.50.12780:FF:000012">
    <property type="entry name" value="Non-ribosomal peptide synthetase"/>
    <property type="match status" value="1"/>
</dbReference>
<dbReference type="SUPFAM" id="SSF56801">
    <property type="entry name" value="Acetyl-CoA synthetase-like"/>
    <property type="match status" value="4"/>
</dbReference>
<comment type="cofactor">
    <cofactor evidence="1">
        <name>pantetheine 4'-phosphate</name>
        <dbReference type="ChEBI" id="CHEBI:47942"/>
    </cofactor>
</comment>
<keyword evidence="2" id="KW-0596">Phosphopantetheine</keyword>
<dbReference type="NCBIfam" id="NF003417">
    <property type="entry name" value="PRK04813.1"/>
    <property type="match status" value="4"/>
</dbReference>
<dbReference type="InterPro" id="IPR042099">
    <property type="entry name" value="ANL_N_sf"/>
</dbReference>
<gene>
    <name evidence="6" type="ORF">FHR65_004119</name>
</gene>
<dbReference type="PROSITE" id="PS00012">
    <property type="entry name" value="PHOSPHOPANTETHEINE"/>
    <property type="match status" value="4"/>
</dbReference>
<dbReference type="InterPro" id="IPR025110">
    <property type="entry name" value="AMP-bd_C"/>
</dbReference>
<dbReference type="GO" id="GO:0009366">
    <property type="term" value="C:enterobactin synthetase complex"/>
    <property type="evidence" value="ECO:0007669"/>
    <property type="project" value="TreeGrafter"/>
</dbReference>
<feature type="region of interest" description="Disordered" evidence="4">
    <location>
        <begin position="652"/>
        <end position="674"/>
    </location>
</feature>
<dbReference type="FunFam" id="3.40.50.980:FF:000001">
    <property type="entry name" value="Non-ribosomal peptide synthetase"/>
    <property type="match status" value="1"/>
</dbReference>
<dbReference type="InterPro" id="IPR020845">
    <property type="entry name" value="AMP-binding_CS"/>
</dbReference>
<organism evidence="6">
    <name type="scientific">Xanthomonas arboricola</name>
    <dbReference type="NCBI Taxonomy" id="56448"/>
    <lineage>
        <taxon>Bacteria</taxon>
        <taxon>Pseudomonadati</taxon>
        <taxon>Pseudomonadota</taxon>
        <taxon>Gammaproteobacteria</taxon>
        <taxon>Lysobacterales</taxon>
        <taxon>Lysobacteraceae</taxon>
        <taxon>Xanthomonas</taxon>
    </lineage>
</organism>
<keyword evidence="3" id="KW-0597">Phosphoprotein</keyword>
<dbReference type="CDD" id="cd19531">
    <property type="entry name" value="LCL_NRPS-like"/>
    <property type="match status" value="3"/>
</dbReference>
<dbReference type="InterPro" id="IPR006162">
    <property type="entry name" value="Ppantetheine_attach_site"/>
</dbReference>
<dbReference type="GO" id="GO:0009239">
    <property type="term" value="P:enterobactin biosynthetic process"/>
    <property type="evidence" value="ECO:0007669"/>
    <property type="project" value="TreeGrafter"/>
</dbReference>
<dbReference type="Gene3D" id="2.30.38.10">
    <property type="entry name" value="Luciferase, Domain 3"/>
    <property type="match status" value="1"/>
</dbReference>
<accession>A0AB73H2V1</accession>
<dbReference type="InterPro" id="IPR029058">
    <property type="entry name" value="AB_hydrolase_fold"/>
</dbReference>
<feature type="domain" description="Carrier" evidence="5">
    <location>
        <begin position="128"/>
        <end position="203"/>
    </location>
</feature>
<dbReference type="Proteomes" id="UP000528595">
    <property type="component" value="Unassembled WGS sequence"/>
</dbReference>
<dbReference type="PROSITE" id="PS00455">
    <property type="entry name" value="AMP_BINDING"/>
    <property type="match status" value="3"/>
</dbReference>
<dbReference type="Gene3D" id="3.30.559.30">
    <property type="entry name" value="Nonribosomal peptide synthetase, condensation domain"/>
    <property type="match status" value="3"/>
</dbReference>
<comment type="caution">
    <text evidence="6">The sequence shown here is derived from an EMBL/GenBank/DDBJ whole genome shotgun (WGS) entry which is preliminary data.</text>
</comment>
<dbReference type="PANTHER" id="PTHR45527">
    <property type="entry name" value="NONRIBOSOMAL PEPTIDE SYNTHETASE"/>
    <property type="match status" value="1"/>
</dbReference>
<dbReference type="GO" id="GO:0043041">
    <property type="term" value="P:amino acid activation for nonribosomal peptide biosynthetic process"/>
    <property type="evidence" value="ECO:0007669"/>
    <property type="project" value="TreeGrafter"/>
</dbReference>
<dbReference type="InterPro" id="IPR023213">
    <property type="entry name" value="CAT-like_dom_sf"/>
</dbReference>
<sequence length="3587" mass="391499">GRMYRSGDRVRWRADGALEFLGRMDGQVKLRGYRIEPGEIEAVLREQVREISVGVHGEGATARLVAWVSGVSGEGWEEALRAVATSRLPTYMQPSVYVPLESLPLTANGKLDRKRLPAPERSRDDSAAPETPIERELAAIWERVLGLAPIGRGAHFFELGGHSLMAMRVVGEASKLLRRRVPVRMLFEHPTLQALAAALEAIPETAAETIPGADRSQPLPLSYAQQRLWFIDRLEGDSAQYNMPMQLRLRGALDPVALQTALDSVVERHEILRTTYHAVDDGAVQVVHAARPLRIERVDLTALVAAERERELASLARGQARRGFDLERDPSLRCTLVRLGSEDHALLLTLHHIASDGWSNEVLVRECLASYTAHRRGEPAALPPLPIQYADYAAWQRLELAQQAQAGGLAYWTKQLAGLPVLHGLPLDRPRPARQSFAGRTLFEVLDAPWTAALRAFCRQHDATLFALLHSVFTVLLRRIGRESDIVVGMPMAGRERHELEGLVGLFINTVVLRSDLSGDPEFIELLRRNRQVLLDAHSHQNIPFDMLVDELRPERSLSHQPLVQILINGFEASAPSPESPEDLEVSPLQGDDAEDLSKADLTLYTRVVGERLVLKWSYRTSLFEEATIARFNRAFLSLLEAAVVDPSERISDLPLQSNPAPATPPEASSAEPERTFDGAAHAQIRVLAMQAPDALALIDEHARISRGELEQRVEALAQELDAHGLGRGDAIAIFAPRGIDYAVAVLATLRIGAVYVPLAVELPDERLGYMLGEARVRALLVRSDLRTRLAVAMPIVIVDSPRDARPARPWPTMAADDASHILFTSGSTGQPKAVLGTHGALANRIGWMHRRFPVADDEIACLITSTAFVRAVWELFVPLAAGMPVLVVPADTVIDLEAFADLLAAQGVSRIVTAPSLARALTELGGASVRLKGLRYWFVSGEPLKSDVAARLRQTLPDTVLCNLYGSTETMSDVSFQVVDGIPERAFVPIGRPIDSTSIRILDERLREVPHGLPGEICVAGANLAAAYLGQAEMTAARFVDVDIAPGRTLRHYRTGDLGRVLDDGSIECLGRTDYQVKLRGFRIELGEIEARLLRADGVREVVVSVVGEGDGARLLAHVVAESPPTDPLTWSEALRASLRGWLPDYMQPSEFVLLQRMPLTANGKIDRRALPPPQASASEVPLAGATEQAIAALWDELLASGPIDARANFFHLGGHSLLATRMAGLIAARLRRRVPVRAVFEHPTVRELAAYVDHKAAAALPPVCPVVDQSEHPLSFSQQRLWFLDRLEGGSAHYNLPIAVRLRGELDATALQRALDALIERHHVLRTSFAGNAEQAHQIVRAPMPAPLRRVDLRQLDGDIRQARLQEAIREAATAPFDLSAAPMLRALWAHLDQDDHVLVVNTHHIASDGWSKGILLREFVTLYEAFRVGDDNALPPLPVQYGDFARWQRETFDQETLARELAYWRGQLDGLPPVHGLPLDRPRPAQRAFAAGRLQRQLNRDRVERLQRIARDGDATLFMALQAAFALLLGRWSDTEDIVIGTPIAGRLQAEVEPLIGFFVNTLVLRSNLSGEPSFSELLQRNREMVLDAFAHQATPFEALVEALAPERATSHGPLFQIAFALQNHERAALNLHNLEIEPWELGAAGIDGELALVAAETGDGLNLTWSWAESVFERATVERLADGLEVLLDAIVANPTQPVHRLPVCGTAELARLRELECGPVSARPNLQAQTLFEAAARRTPNATAVVDAVCSLSYAELDRWAEAAALHLRAAGIGPGQVVALSTPRDATMPVGVLAILKTGAAYLPIDPTQAPERAAAMLEDAGVVHLVGAGAPPPWHSMCRCWDLRALRAAASPVSLPEPVDDREGDERLAYVVYTSGSTGRPKGVQLTHAGIVNLALAQAELYGAGPGSRVLAFASIGFDGAVWEWMMALTSGAELHICDEEHRHAPALLADLLVRNRITHAAIPPALLAQLDPALEHVPEVLVVAGEACDERLAWRWAQRCRVVNSYGPSEATVAATGTDVAVGERLTLGRPLPNVLVQVLDRHGQRVPMGVPGELCIGGKGLARGYLGQPELTLQRFVQSGGGRVYRSGDRAMWHADGSLLFLGRDDHQVKLRGFRIELGEVEAALRACDGVADAVAAVVGADESRQLAAWVVPTTDAAGEGGAVGPWREQLRRRLPAYMVPSAWATLAALPLTRHGKVDRRALPEPAIQDATAHVEPATPAEHALADIWRELLGIERVGVESNFFDLGGHSLLATRMAAQVAAVLGLELPIRAVFEDGTIRALAKRLEQAATAGDGRIEPVGRERPLPLSFAQRRLWFVDRLGGDSRQFNVPTAVRLQGVLDAEAMAHAVRSLVERHEVLRTVYAEHDGEPVQQPLPVPPHVLERIDLRGLDEAARGERVGALLREQATRPFDLGRDLMLRALLCREADDRHVLSLTVHHIACDGWSVGVLVRELAEIYTAALERRPSMLPTPVLQYADFAAWQRRILDGARLDRQWDYWKRQLAELPAVHGLPLDLPRPAQPEFAGTRLRTRVDAACLARLHALARRHDASLFMVIQAAFCTLLSRYSGEDDIVIGSPVAGRTHADTEALVGFFINTLVLRNDLSGDPDFHTLLARTRETTLAAFAHQDLPFETLVDRLNPARSLGHSPLFQISLTLHNLASPQFAMPGLNVSDARASEDVARYDIELHASESDRGIEFSWLFASSLFTPETMQRLADSLCVLLDALSRNPDATVASLPLLDGPGMEALQALTRPSRREYPHSTAHALFEQHVRRDPDAVAVLGAEESLSYGELNRRANQVAHYLLEQGVQPEAVIGLCLDRGPHLLVGILGILKAGAAYLPLDPAYPEERIEAMLEDTAAEFVVTRMDLVEALPCLGERCLLPLDEPLRDALLGGRSTQNPERELAADALAYVVFTSGSTGTPKGVLVEHRGMVNLAHAQNELYALAPHSRVLAFASISFDAAAWEWLMALAHGASLYVCDEDERLSVRALQRLVADGGITHATLPPALLAQMSPAAHADLRCLIVAGEACDPHDAWAWSQYVPLHNAYGPSETTVCATSAQVRPGERITIGRPLPNVACAVVDAHGRRQPIGVAGELWVGGAGLARGYLGREDLTTERFVNDPDALHTRMYRTGDLVRLLATGELEFLGRIDSQIKIRGFRIEPGEIEARLRQADGVRAAVVTACGDGVTRRLVAYVVRDGEESADMRLVLGLKAMLRQQLPEYMVPAAIVPVDSIPLTSNRKIDLRALPAPNFALAADVEPPADQDEATLVALWAALLGETVPVGATSNFFELGGHSLLAIRLIAMLEARFGHTLSVRDVFQHPTPRELAERLREDHPTQSEQGTAWVSFGGDGGRPLFMLPAAGLGAASYLALARALGQQVQMQVFEPRGLDGAHRPHEDLISMLEVCLPALRAQAAIGGAPIVLVGHSFGAALAFELACTLEREGIEVQLILLDSVLELRREWLQEQQGAVPELAHAVVVQLAQVYQAQRQIMLDYRPSTRFGGVAWHLRAERGRAIALPRDELARQDCSHFLRPPRHAVVPGEHLSMLQEAYVDALAAALLDALQPQPAPA</sequence>
<dbReference type="Pfam" id="PF13193">
    <property type="entry name" value="AMP-binding_C"/>
    <property type="match status" value="3"/>
</dbReference>
<dbReference type="SMART" id="SM00824">
    <property type="entry name" value="PKS_TE"/>
    <property type="match status" value="1"/>
</dbReference>
<dbReference type="GO" id="GO:0005829">
    <property type="term" value="C:cytosol"/>
    <property type="evidence" value="ECO:0007669"/>
    <property type="project" value="TreeGrafter"/>
</dbReference>
<dbReference type="GO" id="GO:0072330">
    <property type="term" value="P:monocarboxylic acid biosynthetic process"/>
    <property type="evidence" value="ECO:0007669"/>
    <property type="project" value="UniProtKB-ARBA"/>
</dbReference>
<dbReference type="Pfam" id="PF00668">
    <property type="entry name" value="Condensation"/>
    <property type="match status" value="3"/>
</dbReference>
<dbReference type="Gene3D" id="3.30.300.30">
    <property type="match status" value="4"/>
</dbReference>
<dbReference type="InterPro" id="IPR020806">
    <property type="entry name" value="PKS_PP-bd"/>
</dbReference>
<dbReference type="GO" id="GO:0047527">
    <property type="term" value="F:2,3-dihydroxybenzoate-serine ligase activity"/>
    <property type="evidence" value="ECO:0007669"/>
    <property type="project" value="TreeGrafter"/>
</dbReference>
<dbReference type="FunFam" id="3.30.559.10:FF:000012">
    <property type="entry name" value="Non-ribosomal peptide synthetase"/>
    <property type="match status" value="2"/>
</dbReference>
<dbReference type="GO" id="GO:0031177">
    <property type="term" value="F:phosphopantetheine binding"/>
    <property type="evidence" value="ECO:0007669"/>
    <property type="project" value="InterPro"/>
</dbReference>
<feature type="domain" description="Carrier" evidence="5">
    <location>
        <begin position="2225"/>
        <end position="2300"/>
    </location>
</feature>
<dbReference type="InterPro" id="IPR010071">
    <property type="entry name" value="AA_adenyl_dom"/>
</dbReference>
<feature type="compositionally biased region" description="Low complexity" evidence="4">
    <location>
        <begin position="658"/>
        <end position="671"/>
    </location>
</feature>
<dbReference type="Pfam" id="PF00550">
    <property type="entry name" value="PP-binding"/>
    <property type="match status" value="4"/>
</dbReference>
<dbReference type="Gene3D" id="3.40.50.1820">
    <property type="entry name" value="alpha/beta hydrolase"/>
    <property type="match status" value="1"/>
</dbReference>
<dbReference type="Gene3D" id="3.30.559.10">
    <property type="entry name" value="Chloramphenicol acetyltransferase-like domain"/>
    <property type="match status" value="3"/>
</dbReference>
<feature type="non-terminal residue" evidence="6">
    <location>
        <position position="1"/>
    </location>
</feature>
<name>A0AB73H2V1_9XANT</name>
<dbReference type="Gene3D" id="1.10.1200.10">
    <property type="entry name" value="ACP-like"/>
    <property type="match status" value="4"/>
</dbReference>
<dbReference type="Gene3D" id="3.40.50.12780">
    <property type="entry name" value="N-terminal domain of ligase-like"/>
    <property type="match status" value="3"/>
</dbReference>
<dbReference type="InterPro" id="IPR045851">
    <property type="entry name" value="AMP-bd_C_sf"/>
</dbReference>
<proteinExistence type="predicted"/>
<reference evidence="6" key="1">
    <citation type="submission" date="2020-08" db="EMBL/GenBank/DDBJ databases">
        <title>Studying the diversity of plant-associated saprophytic bacteria and their role in host health and plant-pathogen interactions.</title>
        <authorList>
            <person name="Potnis N."/>
        </authorList>
    </citation>
    <scope>NUCLEOTIDE SEQUENCE</scope>
    <source>
        <strain evidence="6">F21</strain>
    </source>
</reference>
<dbReference type="SMART" id="SM00823">
    <property type="entry name" value="PKS_PP"/>
    <property type="match status" value="4"/>
</dbReference>
<dbReference type="EMBL" id="JACIIQ010000026">
    <property type="protein sequence ID" value="MBB5672518.1"/>
    <property type="molecule type" value="Genomic_DNA"/>
</dbReference>
<dbReference type="FunFam" id="3.30.300.30:FF:000015">
    <property type="entry name" value="Nonribosomal peptide synthase SidD"/>
    <property type="match status" value="2"/>
</dbReference>
<dbReference type="SUPFAM" id="SSF52777">
    <property type="entry name" value="CoA-dependent acyltransferases"/>
    <property type="match status" value="6"/>
</dbReference>
<dbReference type="InterPro" id="IPR000873">
    <property type="entry name" value="AMP-dep_synth/lig_dom"/>
</dbReference>
<dbReference type="InterPro" id="IPR009081">
    <property type="entry name" value="PP-bd_ACP"/>
</dbReference>
<dbReference type="InterPro" id="IPR001031">
    <property type="entry name" value="Thioesterase"/>
</dbReference>
<dbReference type="InterPro" id="IPR036736">
    <property type="entry name" value="ACP-like_sf"/>
</dbReference>
<dbReference type="PANTHER" id="PTHR45527:SF1">
    <property type="entry name" value="FATTY ACID SYNTHASE"/>
    <property type="match status" value="1"/>
</dbReference>
<dbReference type="InterPro" id="IPR001242">
    <property type="entry name" value="Condensation_dom"/>
</dbReference>